<evidence type="ECO:0000256" key="1">
    <source>
        <dbReference type="SAM" id="MobiDB-lite"/>
    </source>
</evidence>
<evidence type="ECO:0008006" key="4">
    <source>
        <dbReference type="Google" id="ProtNLM"/>
    </source>
</evidence>
<gene>
    <name evidence="2" type="ORF">GCM10009721_25320</name>
</gene>
<dbReference type="Proteomes" id="UP000623461">
    <property type="component" value="Unassembled WGS sequence"/>
</dbReference>
<dbReference type="Gene3D" id="1.10.287.1060">
    <property type="entry name" value="ESAT-6-like"/>
    <property type="match status" value="1"/>
</dbReference>
<protein>
    <recommendedName>
        <fullName evidence="4">WXG100 family type VII secretion target</fullName>
    </recommendedName>
</protein>
<sequence length="322" mass="32444">MAIYKKGADPVALRASAERITGHARECETVKSDASRAVHALKGQWGGADLDHLMNRWPPVEAQLTQFGTDLGKLAEALRRNAGAQDTTSGQGAGGSGGPGGAGGNGGPGGGNGIPGYDLLKSIWSPIKGLGTAVGLLGTSMKIRNFLSNLGSWDSATGVFANLKNAWKTGRLAEFGEALAPKNWGSLSRFLPSLAEGGALARSLGTVGKALGPIGVAFGGFTVANDISEGNYGRAGYDSVMTGLGAAALLTPPPVDVVCGIAAGGMAVGQLVYDNWDTITDFTSDAADAVGDFTSDAVDAVGDFASGAADTLGDVADAAWPF</sequence>
<dbReference type="RefSeq" id="WP_030196604.1">
    <property type="nucleotide sequence ID" value="NZ_BMNZ01000004.1"/>
</dbReference>
<comment type="caution">
    <text evidence="2">The sequence shown here is derived from an EMBL/GenBank/DDBJ whole genome shotgun (WGS) entry which is preliminary data.</text>
</comment>
<evidence type="ECO:0000313" key="3">
    <source>
        <dbReference type="Proteomes" id="UP000623461"/>
    </source>
</evidence>
<reference evidence="3" key="1">
    <citation type="journal article" date="2019" name="Int. J. Syst. Evol. Microbiol.">
        <title>The Global Catalogue of Microorganisms (GCM) 10K type strain sequencing project: providing services to taxonomists for standard genome sequencing and annotation.</title>
        <authorList>
            <consortium name="The Broad Institute Genomics Platform"/>
            <consortium name="The Broad Institute Genome Sequencing Center for Infectious Disease"/>
            <person name="Wu L."/>
            <person name="Ma J."/>
        </authorList>
    </citation>
    <scope>NUCLEOTIDE SEQUENCE [LARGE SCALE GENOMIC DNA]</scope>
    <source>
        <strain evidence="3">JCM 1365</strain>
    </source>
</reference>
<evidence type="ECO:0000313" key="2">
    <source>
        <dbReference type="EMBL" id="GGM97294.1"/>
    </source>
</evidence>
<name>A0ABQ2I2W7_9MICO</name>
<dbReference type="SUPFAM" id="SSF140453">
    <property type="entry name" value="EsxAB dimer-like"/>
    <property type="match status" value="1"/>
</dbReference>
<feature type="compositionally biased region" description="Gly residues" evidence="1">
    <location>
        <begin position="91"/>
        <end position="109"/>
    </location>
</feature>
<dbReference type="EMBL" id="BMNZ01000004">
    <property type="protein sequence ID" value="GGM97294.1"/>
    <property type="molecule type" value="Genomic_DNA"/>
</dbReference>
<accession>A0ABQ2I2W7</accession>
<feature type="region of interest" description="Disordered" evidence="1">
    <location>
        <begin position="82"/>
        <end position="109"/>
    </location>
</feature>
<dbReference type="InterPro" id="IPR036689">
    <property type="entry name" value="ESAT-6-like_sf"/>
</dbReference>
<keyword evidence="3" id="KW-1185">Reference proteome</keyword>
<proteinExistence type="predicted"/>
<organism evidence="2 3">
    <name type="scientific">Terrabacter tumescens</name>
    <dbReference type="NCBI Taxonomy" id="60443"/>
    <lineage>
        <taxon>Bacteria</taxon>
        <taxon>Bacillati</taxon>
        <taxon>Actinomycetota</taxon>
        <taxon>Actinomycetes</taxon>
        <taxon>Micrococcales</taxon>
        <taxon>Intrasporangiaceae</taxon>
        <taxon>Terrabacter</taxon>
    </lineage>
</organism>